<evidence type="ECO:0000313" key="2">
    <source>
        <dbReference type="EMBL" id="QHS84642.1"/>
    </source>
</evidence>
<organism evidence="2">
    <name type="scientific">viral metagenome</name>
    <dbReference type="NCBI Taxonomy" id="1070528"/>
    <lineage>
        <taxon>unclassified sequences</taxon>
        <taxon>metagenomes</taxon>
        <taxon>organismal metagenomes</taxon>
    </lineage>
</organism>
<protein>
    <submittedName>
        <fullName evidence="2">Uncharacterized protein</fullName>
    </submittedName>
</protein>
<proteinExistence type="predicted"/>
<reference evidence="2" key="1">
    <citation type="journal article" date="2020" name="Nature">
        <title>Giant virus diversity and host interactions through global metagenomics.</title>
        <authorList>
            <person name="Schulz F."/>
            <person name="Roux S."/>
            <person name="Paez-Espino D."/>
            <person name="Jungbluth S."/>
            <person name="Walsh D.A."/>
            <person name="Denef V.J."/>
            <person name="McMahon K.D."/>
            <person name="Konstantinidis K.T."/>
            <person name="Eloe-Fadrosh E.A."/>
            <person name="Kyrpides N.C."/>
            <person name="Woyke T."/>
        </authorList>
    </citation>
    <scope>NUCLEOTIDE SEQUENCE</scope>
    <source>
        <strain evidence="2">GVMAG-S-ERX556022-25</strain>
    </source>
</reference>
<evidence type="ECO:0000256" key="1">
    <source>
        <dbReference type="SAM" id="Coils"/>
    </source>
</evidence>
<keyword evidence="1" id="KW-0175">Coiled coil</keyword>
<feature type="coiled-coil region" evidence="1">
    <location>
        <begin position="74"/>
        <end position="108"/>
    </location>
</feature>
<dbReference type="AlphaFoldDB" id="A0A6C0AXZ5"/>
<dbReference type="EMBL" id="MN738810">
    <property type="protein sequence ID" value="QHS84642.1"/>
    <property type="molecule type" value="Genomic_DNA"/>
</dbReference>
<sequence length="138" mass="16146">MDSLNNNKPNILEQLASYNSDNLDTYLSDLNSILFQQTELNDILKNKNHNDNIEYVKNFISRNKNQIVYQLDEINKITEKISAVCLENEKLENEKEEYKELINSNECIDIANKLSEIKKTKENMKAFLLKRGIYLSPN</sequence>
<name>A0A6C0AXZ5_9ZZZZ</name>
<accession>A0A6C0AXZ5</accession>